<name>A0A090RVE4_9VIBR</name>
<organism evidence="1 2">
    <name type="scientific">Vibrio maritimus</name>
    <dbReference type="NCBI Taxonomy" id="990268"/>
    <lineage>
        <taxon>Bacteria</taxon>
        <taxon>Pseudomonadati</taxon>
        <taxon>Pseudomonadota</taxon>
        <taxon>Gammaproteobacteria</taxon>
        <taxon>Vibrionales</taxon>
        <taxon>Vibrionaceae</taxon>
        <taxon>Vibrio</taxon>
    </lineage>
</organism>
<keyword evidence="2" id="KW-1185">Reference proteome</keyword>
<comment type="caution">
    <text evidence="1">The sequence shown here is derived from an EMBL/GenBank/DDBJ whole genome shotgun (WGS) entry which is preliminary data.</text>
</comment>
<reference evidence="1 2" key="2">
    <citation type="submission" date="2014-09" db="EMBL/GenBank/DDBJ databases">
        <authorList>
            <consortium name="NBRP consortium"/>
            <person name="Sawabe T."/>
            <person name="Meirelles P."/>
            <person name="Nakanishi M."/>
            <person name="Sayaka M."/>
            <person name="Hattori M."/>
            <person name="Ohkuma M."/>
        </authorList>
    </citation>
    <scope>NUCLEOTIDE SEQUENCE [LARGE SCALE GENOMIC DNA]</scope>
    <source>
        <strain evidence="2">JCM19235</strain>
    </source>
</reference>
<evidence type="ECO:0000313" key="2">
    <source>
        <dbReference type="Proteomes" id="UP000029228"/>
    </source>
</evidence>
<protein>
    <submittedName>
        <fullName evidence="1">Uncharacterized protein</fullName>
    </submittedName>
</protein>
<proteinExistence type="predicted"/>
<reference evidence="1 2" key="1">
    <citation type="submission" date="2014-09" db="EMBL/GenBank/DDBJ databases">
        <title>Vibrio maritimus JCM 19235. (C45) whole genome shotgun sequence.</title>
        <authorList>
            <person name="Sawabe T."/>
            <person name="Meirelles P."/>
            <person name="Nakanishi M."/>
            <person name="Sayaka M."/>
            <person name="Hattori M."/>
            <person name="Ohkuma M."/>
        </authorList>
    </citation>
    <scope>NUCLEOTIDE SEQUENCE [LARGE SCALE GENOMIC DNA]</scope>
    <source>
        <strain evidence="2">JCM19235</strain>
    </source>
</reference>
<dbReference type="EMBL" id="BBMR01000003">
    <property type="protein sequence ID" value="GAL18493.1"/>
    <property type="molecule type" value="Genomic_DNA"/>
</dbReference>
<accession>A0A090RVE4</accession>
<gene>
    <name evidence="1" type="ORF">JCM19235_1916</name>
</gene>
<dbReference type="Proteomes" id="UP000029228">
    <property type="component" value="Unassembled WGS sequence"/>
</dbReference>
<evidence type="ECO:0000313" key="1">
    <source>
        <dbReference type="EMBL" id="GAL18493.1"/>
    </source>
</evidence>
<sequence length="38" mass="4271">MIGREECEVDTDVLAANTTELEKIAVTMETDNRLTRMA</sequence>
<dbReference type="AlphaFoldDB" id="A0A090RVE4"/>